<evidence type="ECO:0000313" key="3">
    <source>
        <dbReference type="Proteomes" id="UP001156882"/>
    </source>
</evidence>
<dbReference type="SUPFAM" id="SSF54427">
    <property type="entry name" value="NTF2-like"/>
    <property type="match status" value="1"/>
</dbReference>
<organism evidence="2 3">
    <name type="scientific">Labrys miyagiensis</name>
    <dbReference type="NCBI Taxonomy" id="346912"/>
    <lineage>
        <taxon>Bacteria</taxon>
        <taxon>Pseudomonadati</taxon>
        <taxon>Pseudomonadota</taxon>
        <taxon>Alphaproteobacteria</taxon>
        <taxon>Hyphomicrobiales</taxon>
        <taxon>Xanthobacteraceae</taxon>
        <taxon>Labrys</taxon>
    </lineage>
</organism>
<dbReference type="Gene3D" id="3.10.450.50">
    <property type="match status" value="1"/>
</dbReference>
<dbReference type="InterPro" id="IPR037401">
    <property type="entry name" value="SnoaL-like"/>
</dbReference>
<sequence>MEKTVSPTLSTLLLRNLHDVFGEIDPVRRRAAIDEIFHEDAVFYDPKSGIYRGRDEIDRIAGVIKATHPDFQYQPLSPPEEVGNGGRVRWVSGSPGKPPAYAGTDFMVAHDGKIAAIYLFFDELPN</sequence>
<proteinExistence type="predicted"/>
<keyword evidence="3" id="KW-1185">Reference proteome</keyword>
<evidence type="ECO:0000259" key="1">
    <source>
        <dbReference type="Pfam" id="PF12680"/>
    </source>
</evidence>
<name>A0ABQ6CD46_9HYPH</name>
<feature type="domain" description="SnoaL-like" evidence="1">
    <location>
        <begin position="30"/>
        <end position="116"/>
    </location>
</feature>
<dbReference type="Proteomes" id="UP001156882">
    <property type="component" value="Unassembled WGS sequence"/>
</dbReference>
<gene>
    <name evidence="2" type="ORF">GCM10007874_11970</name>
</gene>
<comment type="caution">
    <text evidence="2">The sequence shown here is derived from an EMBL/GenBank/DDBJ whole genome shotgun (WGS) entry which is preliminary data.</text>
</comment>
<evidence type="ECO:0000313" key="2">
    <source>
        <dbReference type="EMBL" id="GLS18181.1"/>
    </source>
</evidence>
<dbReference type="Pfam" id="PF12680">
    <property type="entry name" value="SnoaL_2"/>
    <property type="match status" value="1"/>
</dbReference>
<accession>A0ABQ6CD46</accession>
<dbReference type="InterPro" id="IPR032710">
    <property type="entry name" value="NTF2-like_dom_sf"/>
</dbReference>
<reference evidence="3" key="1">
    <citation type="journal article" date="2019" name="Int. J. Syst. Evol. Microbiol.">
        <title>The Global Catalogue of Microorganisms (GCM) 10K type strain sequencing project: providing services to taxonomists for standard genome sequencing and annotation.</title>
        <authorList>
            <consortium name="The Broad Institute Genomics Platform"/>
            <consortium name="The Broad Institute Genome Sequencing Center for Infectious Disease"/>
            <person name="Wu L."/>
            <person name="Ma J."/>
        </authorList>
    </citation>
    <scope>NUCLEOTIDE SEQUENCE [LARGE SCALE GENOMIC DNA]</scope>
    <source>
        <strain evidence="3">NBRC 101365</strain>
    </source>
</reference>
<dbReference type="EMBL" id="BSPC01000009">
    <property type="protein sequence ID" value="GLS18181.1"/>
    <property type="molecule type" value="Genomic_DNA"/>
</dbReference>
<protein>
    <recommendedName>
        <fullName evidence="1">SnoaL-like domain-containing protein</fullName>
    </recommendedName>
</protein>